<gene>
    <name evidence="2" type="ORF">NDU88_008528</name>
</gene>
<feature type="region of interest" description="Disordered" evidence="1">
    <location>
        <begin position="53"/>
        <end position="139"/>
    </location>
</feature>
<sequence>MARSRHTAPVAWMRSSQAVGERLHTSGNLVLSLYAVTSGRAARHTHCGPAIRLTRDPCRHRASEGRGRPQRGGSDSMDPGRGSGPERQRLGGRPLRGIGPPRRIHIAKWGESGNQEGQLPLPRASAPSSHFRCRCHRAS</sequence>
<feature type="compositionally biased region" description="Low complexity" evidence="1">
    <location>
        <begin position="91"/>
        <end position="101"/>
    </location>
</feature>
<evidence type="ECO:0000313" key="2">
    <source>
        <dbReference type="EMBL" id="KAJ1155803.1"/>
    </source>
</evidence>
<reference evidence="2" key="1">
    <citation type="journal article" date="2022" name="bioRxiv">
        <title>Sequencing and chromosome-scale assembly of the giantPleurodeles waltlgenome.</title>
        <authorList>
            <person name="Brown T."/>
            <person name="Elewa A."/>
            <person name="Iarovenko S."/>
            <person name="Subramanian E."/>
            <person name="Araus A.J."/>
            <person name="Petzold A."/>
            <person name="Susuki M."/>
            <person name="Suzuki K.-i.T."/>
            <person name="Hayashi T."/>
            <person name="Toyoda A."/>
            <person name="Oliveira C."/>
            <person name="Osipova E."/>
            <person name="Leigh N.D."/>
            <person name="Simon A."/>
            <person name="Yun M.H."/>
        </authorList>
    </citation>
    <scope>NUCLEOTIDE SEQUENCE</scope>
    <source>
        <strain evidence="2">20211129_DDA</strain>
        <tissue evidence="2">Liver</tissue>
    </source>
</reference>
<dbReference type="EMBL" id="JANPWB010000009">
    <property type="protein sequence ID" value="KAJ1155803.1"/>
    <property type="molecule type" value="Genomic_DNA"/>
</dbReference>
<dbReference type="AlphaFoldDB" id="A0AAV7RXW9"/>
<evidence type="ECO:0000313" key="3">
    <source>
        <dbReference type="Proteomes" id="UP001066276"/>
    </source>
</evidence>
<proteinExistence type="predicted"/>
<organism evidence="2 3">
    <name type="scientific">Pleurodeles waltl</name>
    <name type="common">Iberian ribbed newt</name>
    <dbReference type="NCBI Taxonomy" id="8319"/>
    <lineage>
        <taxon>Eukaryota</taxon>
        <taxon>Metazoa</taxon>
        <taxon>Chordata</taxon>
        <taxon>Craniata</taxon>
        <taxon>Vertebrata</taxon>
        <taxon>Euteleostomi</taxon>
        <taxon>Amphibia</taxon>
        <taxon>Batrachia</taxon>
        <taxon>Caudata</taxon>
        <taxon>Salamandroidea</taxon>
        <taxon>Salamandridae</taxon>
        <taxon>Pleurodelinae</taxon>
        <taxon>Pleurodeles</taxon>
    </lineage>
</organism>
<protein>
    <submittedName>
        <fullName evidence="2">Uncharacterized protein</fullName>
    </submittedName>
</protein>
<feature type="compositionally biased region" description="Basic and acidic residues" evidence="1">
    <location>
        <begin position="53"/>
        <end position="67"/>
    </location>
</feature>
<name>A0AAV7RXW9_PLEWA</name>
<keyword evidence="3" id="KW-1185">Reference proteome</keyword>
<comment type="caution">
    <text evidence="2">The sequence shown here is derived from an EMBL/GenBank/DDBJ whole genome shotgun (WGS) entry which is preliminary data.</text>
</comment>
<evidence type="ECO:0000256" key="1">
    <source>
        <dbReference type="SAM" id="MobiDB-lite"/>
    </source>
</evidence>
<accession>A0AAV7RXW9</accession>
<dbReference type="Proteomes" id="UP001066276">
    <property type="component" value="Chromosome 5"/>
</dbReference>